<dbReference type="Gene3D" id="3.40.640.10">
    <property type="entry name" value="Type I PLP-dependent aspartate aminotransferase-like (Major domain)"/>
    <property type="match status" value="1"/>
</dbReference>
<feature type="transmembrane region" description="Helical" evidence="9">
    <location>
        <begin position="224"/>
        <end position="244"/>
    </location>
</feature>
<keyword evidence="4 9" id="KW-1133">Transmembrane helix</keyword>
<evidence type="ECO:0000256" key="3">
    <source>
        <dbReference type="ARBA" id="ARBA00022692"/>
    </source>
</evidence>
<keyword evidence="5 9" id="KW-0472">Membrane</keyword>
<dbReference type="RefSeq" id="WP_163967072.1">
    <property type="nucleotide sequence ID" value="NZ_JAAGNX010000003.1"/>
</dbReference>
<dbReference type="AlphaFoldDB" id="A0A6B2M3G0"/>
<dbReference type="GO" id="GO:0008483">
    <property type="term" value="F:transaminase activity"/>
    <property type="evidence" value="ECO:0007669"/>
    <property type="project" value="UniProtKB-KW"/>
</dbReference>
<keyword evidence="10" id="KW-0032">Aminotransferase</keyword>
<organism evidence="10 11">
    <name type="scientific">Oceanipulchritudo coccoides</name>
    <dbReference type="NCBI Taxonomy" id="2706888"/>
    <lineage>
        <taxon>Bacteria</taxon>
        <taxon>Pseudomonadati</taxon>
        <taxon>Verrucomicrobiota</taxon>
        <taxon>Opitutia</taxon>
        <taxon>Puniceicoccales</taxon>
        <taxon>Oceanipulchritudinaceae</taxon>
        <taxon>Oceanipulchritudo</taxon>
    </lineage>
</organism>
<feature type="transmembrane region" description="Helical" evidence="9">
    <location>
        <begin position="47"/>
        <end position="67"/>
    </location>
</feature>
<protein>
    <submittedName>
        <fullName evidence="10">Aminotransferase class I/II-fold pyridoxal phosphate-dependent enzyme</fullName>
    </submittedName>
</protein>
<feature type="binding site" evidence="7">
    <location>
        <position position="155"/>
    </location>
    <ligand>
        <name>Mg(2+)</name>
        <dbReference type="ChEBI" id="CHEBI:18420"/>
    </ligand>
</feature>
<keyword evidence="2 10" id="KW-0808">Transferase</keyword>
<reference evidence="10 11" key="1">
    <citation type="submission" date="2020-02" db="EMBL/GenBank/DDBJ databases">
        <title>Albibacoteraceae fam. nov., the first described family within the subdivision 4 Verrucomicrobia.</title>
        <authorList>
            <person name="Xi F."/>
        </authorList>
    </citation>
    <scope>NUCLEOTIDE SEQUENCE [LARGE SCALE GENOMIC DNA]</scope>
    <source>
        <strain evidence="10 11">CK1056</strain>
    </source>
</reference>
<evidence type="ECO:0000313" key="10">
    <source>
        <dbReference type="EMBL" id="NDV63488.1"/>
    </source>
</evidence>
<feature type="transmembrane region" description="Helical" evidence="9">
    <location>
        <begin position="104"/>
        <end position="123"/>
    </location>
</feature>
<keyword evidence="11" id="KW-1185">Reference proteome</keyword>
<feature type="binding site" evidence="7">
    <location>
        <position position="220"/>
    </location>
    <ligand>
        <name>Mg(2+)</name>
        <dbReference type="ChEBI" id="CHEBI:18420"/>
    </ligand>
</feature>
<dbReference type="SUPFAM" id="SSF53383">
    <property type="entry name" value="PLP-dependent transferases"/>
    <property type="match status" value="1"/>
</dbReference>
<feature type="transmembrane region" description="Helical" evidence="9">
    <location>
        <begin position="129"/>
        <end position="150"/>
    </location>
</feature>
<feature type="transmembrane region" description="Helical" evidence="9">
    <location>
        <begin position="250"/>
        <end position="271"/>
    </location>
</feature>
<comment type="cofactor">
    <cofactor evidence="7">
        <name>Mg(2+)</name>
        <dbReference type="ChEBI" id="CHEBI:18420"/>
    </cofactor>
</comment>
<dbReference type="PANTHER" id="PTHR30244:SF34">
    <property type="entry name" value="DTDP-4-AMINO-4,6-DIDEOXYGALACTOSE TRANSAMINASE"/>
    <property type="match status" value="1"/>
</dbReference>
<keyword evidence="3 9" id="KW-0812">Transmembrane</keyword>
<dbReference type="Pfam" id="PF01041">
    <property type="entry name" value="DegT_DnrJ_EryC1"/>
    <property type="match status" value="1"/>
</dbReference>
<dbReference type="GO" id="GO:0016780">
    <property type="term" value="F:phosphotransferase activity, for other substituted phosphate groups"/>
    <property type="evidence" value="ECO:0007669"/>
    <property type="project" value="InterPro"/>
</dbReference>
<proteinExistence type="inferred from homology"/>
<evidence type="ECO:0000256" key="4">
    <source>
        <dbReference type="ARBA" id="ARBA00022989"/>
    </source>
</evidence>
<dbReference type="Gene3D" id="3.90.1150.10">
    <property type="entry name" value="Aspartate Aminotransferase, domain 1"/>
    <property type="match status" value="1"/>
</dbReference>
<keyword evidence="7" id="KW-0479">Metal-binding</keyword>
<dbReference type="GO" id="GO:0030170">
    <property type="term" value="F:pyridoxal phosphate binding"/>
    <property type="evidence" value="ECO:0007669"/>
    <property type="project" value="TreeGrafter"/>
</dbReference>
<accession>A0A6B2M3G0</accession>
<dbReference type="InterPro" id="IPR015424">
    <property type="entry name" value="PyrdxlP-dep_Trfase"/>
</dbReference>
<evidence type="ECO:0000256" key="6">
    <source>
        <dbReference type="ARBA" id="ARBA00037999"/>
    </source>
</evidence>
<comment type="subcellular location">
    <subcellularLocation>
        <location evidence="1">Membrane</location>
        <topology evidence="1">Multi-pass membrane protein</topology>
    </subcellularLocation>
</comment>
<dbReference type="InterPro" id="IPR015421">
    <property type="entry name" value="PyrdxlP-dep_Trfase_major"/>
</dbReference>
<evidence type="ECO:0000256" key="9">
    <source>
        <dbReference type="SAM" id="Phobius"/>
    </source>
</evidence>
<dbReference type="InterPro" id="IPR000715">
    <property type="entry name" value="Glycosyl_transferase_4"/>
</dbReference>
<feature type="transmembrane region" description="Helical" evidence="9">
    <location>
        <begin position="193"/>
        <end position="212"/>
    </location>
</feature>
<dbReference type="GO" id="GO:0046872">
    <property type="term" value="F:metal ion binding"/>
    <property type="evidence" value="ECO:0007669"/>
    <property type="project" value="UniProtKB-KW"/>
</dbReference>
<evidence type="ECO:0000313" key="11">
    <source>
        <dbReference type="Proteomes" id="UP000478417"/>
    </source>
</evidence>
<keyword evidence="7" id="KW-0460">Magnesium</keyword>
<dbReference type="CDD" id="cd00616">
    <property type="entry name" value="AHBA_syn"/>
    <property type="match status" value="1"/>
</dbReference>
<feature type="transmembrane region" description="Helical" evidence="9">
    <location>
        <begin position="73"/>
        <end position="92"/>
    </location>
</feature>
<dbReference type="InterPro" id="IPR015422">
    <property type="entry name" value="PyrdxlP-dep_Trfase_small"/>
</dbReference>
<evidence type="ECO:0000256" key="1">
    <source>
        <dbReference type="ARBA" id="ARBA00004141"/>
    </source>
</evidence>
<feature type="transmembrane region" description="Helical" evidence="9">
    <location>
        <begin position="301"/>
        <end position="318"/>
    </location>
</feature>
<feature type="transmembrane region" description="Helical" evidence="9">
    <location>
        <begin position="162"/>
        <end position="181"/>
    </location>
</feature>
<dbReference type="EMBL" id="JAAGNX010000003">
    <property type="protein sequence ID" value="NDV63488.1"/>
    <property type="molecule type" value="Genomic_DNA"/>
</dbReference>
<dbReference type="Proteomes" id="UP000478417">
    <property type="component" value="Unassembled WGS sequence"/>
</dbReference>
<dbReference type="Pfam" id="PF00953">
    <property type="entry name" value="Glycos_transf_4"/>
    <property type="match status" value="1"/>
</dbReference>
<dbReference type="GO" id="GO:0000271">
    <property type="term" value="P:polysaccharide biosynthetic process"/>
    <property type="evidence" value="ECO:0007669"/>
    <property type="project" value="TreeGrafter"/>
</dbReference>
<feature type="transmembrane region" description="Helical" evidence="9">
    <location>
        <begin position="6"/>
        <end position="26"/>
    </location>
</feature>
<comment type="caution">
    <text evidence="10">The sequence shown here is derived from an EMBL/GenBank/DDBJ whole genome shotgun (WGS) entry which is preliminary data.</text>
</comment>
<evidence type="ECO:0000256" key="2">
    <source>
        <dbReference type="ARBA" id="ARBA00022679"/>
    </source>
</evidence>
<dbReference type="PANTHER" id="PTHR30244">
    <property type="entry name" value="TRANSAMINASE"/>
    <property type="match status" value="1"/>
</dbReference>
<dbReference type="InterPro" id="IPR000653">
    <property type="entry name" value="DegT/StrS_aminotransferase"/>
</dbReference>
<feature type="transmembrane region" description="Helical" evidence="9">
    <location>
        <begin position="324"/>
        <end position="344"/>
    </location>
</feature>
<comment type="similarity">
    <text evidence="6 8">Belongs to the DegT/DnrJ/EryC1 family.</text>
</comment>
<sequence length="750" mass="81567">MNFYFTWFIVAVALGALGVWLARGYARKFKLFDQPNERSFHNVPTPRIGGIGLLLPVLVVTLLLVGIRNMGYSVYWLGMLLPAVLVALLSFFDDCFDLSRLIRFAGHGVCAILLMLLLRNAWVGAPLPLLGTLLPVPIVALLLFIWITGLTNSYNFMDGIDGISAIQGIVALGGWLSIWFFDPAVSQASGVQQLVMLGILGGLVGFLVLNWAPASIFMGDVGSTFLGFYFAAIPFGATAVGLPFDRALEASVFFVWPFIADASMTFGRRVIHRESIFNAHRSHVYQILAGTFGTRDAGHQFTSVFYGLLALVGVGLYWTGGPLWAKLCVLLWVWLAVVAWTYGLRKNSQLGRSVSTVKGAGDDNSLSQSSSAVSIMPFDIFLSPPELTEAERLNVIKALDSNFIAPVGPQVNEFEEKLASYLQLSELHALNSGTAAIHLGLRALGVGPGDCVICPDLTFIASVNPVRYLGAEPVLVDVSEDNWAIDPDSAREAIRTLKAEGRTVRAMVVVHAFGLPAPMKELMEIADEEGVPVLEDCAGAFGSRIGDQSVGSFGAAAAFSFNGNKVLTTSGGGALYIKDPQRRQAARSWANQGKVAGQIGYEHNTLGYNYKLSNISAAIGLGQLETLDQRLARKAGLFQKYKEAFSGMPEVTMMPEPDYGRNNYWLSCLGVNSSGHAEEIVADLRTHRIEASPMWKPMHQQSLNQDLRYFGIKASNNIHRRFLSLPSGSSLTAEQLEQVCSIVRETLKGR</sequence>
<dbReference type="GO" id="GO:0016020">
    <property type="term" value="C:membrane"/>
    <property type="evidence" value="ECO:0007669"/>
    <property type="project" value="UniProtKB-SubCell"/>
</dbReference>
<evidence type="ECO:0000256" key="5">
    <source>
        <dbReference type="ARBA" id="ARBA00023136"/>
    </source>
</evidence>
<name>A0A6B2M3G0_9BACT</name>
<keyword evidence="8" id="KW-0663">Pyridoxal phosphate</keyword>
<evidence type="ECO:0000256" key="8">
    <source>
        <dbReference type="RuleBase" id="RU004508"/>
    </source>
</evidence>
<evidence type="ECO:0000256" key="7">
    <source>
        <dbReference type="PIRSR" id="PIRSR600715-1"/>
    </source>
</evidence>
<gene>
    <name evidence="10" type="ORF">G0Q06_13570</name>
</gene>